<keyword evidence="1" id="KW-1133">Transmembrane helix</keyword>
<protein>
    <submittedName>
        <fullName evidence="2">Uncharacterized protein</fullName>
    </submittedName>
</protein>
<accession>A0ABT5HKH5</accession>
<keyword evidence="1" id="KW-0812">Transmembrane</keyword>
<proteinExistence type="predicted"/>
<keyword evidence="3" id="KW-1185">Reference proteome</keyword>
<evidence type="ECO:0000313" key="3">
    <source>
        <dbReference type="Proteomes" id="UP001218579"/>
    </source>
</evidence>
<comment type="caution">
    <text evidence="2">The sequence shown here is derived from an EMBL/GenBank/DDBJ whole genome shotgun (WGS) entry which is preliminary data.</text>
</comment>
<dbReference type="Proteomes" id="UP001218579">
    <property type="component" value="Unassembled WGS sequence"/>
</dbReference>
<sequence length="129" mass="14237">MKHDLSIHRTDIDIPLSGMGFERFSDIVSGSLFRGTANRSQSIVVNERDLGIDFGAFRAAPSEVVQSDAPAAAYTGRRFTTGQIIAMIMLSVLVLAVAAYSVIYATQPYMVSGLFEYYLMYLPIPIDYN</sequence>
<feature type="transmembrane region" description="Helical" evidence="1">
    <location>
        <begin position="84"/>
        <end position="105"/>
    </location>
</feature>
<organism evidence="2 3">
    <name type="scientific">Asticcacaulis machinosus</name>
    <dbReference type="NCBI Taxonomy" id="2984211"/>
    <lineage>
        <taxon>Bacteria</taxon>
        <taxon>Pseudomonadati</taxon>
        <taxon>Pseudomonadota</taxon>
        <taxon>Alphaproteobacteria</taxon>
        <taxon>Caulobacterales</taxon>
        <taxon>Caulobacteraceae</taxon>
        <taxon>Asticcacaulis</taxon>
    </lineage>
</organism>
<keyword evidence="1" id="KW-0472">Membrane</keyword>
<evidence type="ECO:0000256" key="1">
    <source>
        <dbReference type="SAM" id="Phobius"/>
    </source>
</evidence>
<dbReference type="RefSeq" id="WP_272744963.1">
    <property type="nucleotide sequence ID" value="NZ_JAQQKV010000002.1"/>
</dbReference>
<reference evidence="2 3" key="1">
    <citation type="submission" date="2023-01" db="EMBL/GenBank/DDBJ databases">
        <title>Novel species of the genus Asticcacaulis isolated from rivers.</title>
        <authorList>
            <person name="Lu H."/>
        </authorList>
    </citation>
    <scope>NUCLEOTIDE SEQUENCE [LARGE SCALE GENOMIC DNA]</scope>
    <source>
        <strain evidence="2 3">LKC15W</strain>
    </source>
</reference>
<gene>
    <name evidence="2" type="ORF">PQU98_10840</name>
</gene>
<name>A0ABT5HKH5_9CAUL</name>
<evidence type="ECO:0000313" key="2">
    <source>
        <dbReference type="EMBL" id="MDC7676630.1"/>
    </source>
</evidence>
<dbReference type="EMBL" id="JAQQKV010000002">
    <property type="protein sequence ID" value="MDC7676630.1"/>
    <property type="molecule type" value="Genomic_DNA"/>
</dbReference>